<evidence type="ECO:0000256" key="1">
    <source>
        <dbReference type="SAM" id="SignalP"/>
    </source>
</evidence>
<keyword evidence="1" id="KW-0732">Signal</keyword>
<sequence length="156" mass="18266">MNFKIIYQLSASLFLCFSMATHATELDNFLIQKKLIDQHYKIKDKKNLDDLLTALSEEDSRVLPIQIDQNTLIEKIDLFHDHIDLQGIITSSDFNQFANSVGKERIQSLLIKGMIENCDLIFENEFQRKNPYYVKMKLVSEHKSYDLKIKNDQCAF</sequence>
<keyword evidence="3" id="KW-1185">Reference proteome</keyword>
<dbReference type="OrthoDB" id="6705327at2"/>
<evidence type="ECO:0000313" key="3">
    <source>
        <dbReference type="Proteomes" id="UP000280405"/>
    </source>
</evidence>
<proteinExistence type="predicted"/>
<comment type="caution">
    <text evidence="2">The sequence shown here is derived from an EMBL/GenBank/DDBJ whole genome shotgun (WGS) entry which is preliminary data.</text>
</comment>
<dbReference type="EMBL" id="RAXT01000009">
    <property type="protein sequence ID" value="RKG38734.1"/>
    <property type="molecule type" value="Genomic_DNA"/>
</dbReference>
<dbReference type="AlphaFoldDB" id="A0A3A8F8Q0"/>
<evidence type="ECO:0000313" key="2">
    <source>
        <dbReference type="EMBL" id="RKG38734.1"/>
    </source>
</evidence>
<name>A0A3A8F8Q0_9GAMM</name>
<organism evidence="2 3">
    <name type="scientific">Acinetobacter rongchengensis</name>
    <dbReference type="NCBI Taxonomy" id="2419601"/>
    <lineage>
        <taxon>Bacteria</taxon>
        <taxon>Pseudomonadati</taxon>
        <taxon>Pseudomonadota</taxon>
        <taxon>Gammaproteobacteria</taxon>
        <taxon>Moraxellales</taxon>
        <taxon>Moraxellaceae</taxon>
        <taxon>Acinetobacter</taxon>
    </lineage>
</organism>
<feature type="signal peptide" evidence="1">
    <location>
        <begin position="1"/>
        <end position="23"/>
    </location>
</feature>
<dbReference type="RefSeq" id="WP_120383582.1">
    <property type="nucleotide sequence ID" value="NZ_RAXT01000009.1"/>
</dbReference>
<reference evidence="2 3" key="1">
    <citation type="submission" date="2018-09" db="EMBL/GenBank/DDBJ databases">
        <title>The draft genome of Acinetobacter spp. strains.</title>
        <authorList>
            <person name="Qin J."/>
            <person name="Feng Y."/>
            <person name="Zong Z."/>
        </authorList>
    </citation>
    <scope>NUCLEOTIDE SEQUENCE [LARGE SCALE GENOMIC DNA]</scope>
    <source>
        <strain evidence="2 3">WCHAc060115</strain>
    </source>
</reference>
<gene>
    <name evidence="2" type="ORF">D7V20_06945</name>
</gene>
<protein>
    <submittedName>
        <fullName evidence="2">Uncharacterized protein</fullName>
    </submittedName>
</protein>
<dbReference type="Proteomes" id="UP000280405">
    <property type="component" value="Unassembled WGS sequence"/>
</dbReference>
<accession>A0A3A8F8Q0</accession>
<feature type="chain" id="PRO_5017399252" evidence="1">
    <location>
        <begin position="24"/>
        <end position="156"/>
    </location>
</feature>